<dbReference type="AlphaFoldDB" id="A0A2M9HJP3"/>
<evidence type="ECO:0000256" key="3">
    <source>
        <dbReference type="ARBA" id="ARBA00022679"/>
    </source>
</evidence>
<keyword evidence="8" id="KW-1133">Transmembrane helix</keyword>
<dbReference type="PROSITE" id="PS50011">
    <property type="entry name" value="PROTEIN_KINASE_DOM"/>
    <property type="match status" value="1"/>
</dbReference>
<protein>
    <recommendedName>
        <fullName evidence="1">non-specific serine/threonine protein kinase</fullName>
        <ecNumber evidence="1">2.7.11.1</ecNumber>
    </recommendedName>
</protein>
<organism evidence="10 11">
    <name type="scientific">Bifidobacterium felsineum</name>
    <dbReference type="NCBI Taxonomy" id="2045440"/>
    <lineage>
        <taxon>Bacteria</taxon>
        <taxon>Bacillati</taxon>
        <taxon>Actinomycetota</taxon>
        <taxon>Actinomycetes</taxon>
        <taxon>Bifidobacteriales</taxon>
        <taxon>Bifidobacteriaceae</taxon>
        <taxon>Bifidobacterium</taxon>
    </lineage>
</organism>
<dbReference type="OrthoDB" id="9762169at2"/>
<evidence type="ECO:0000256" key="1">
    <source>
        <dbReference type="ARBA" id="ARBA00012513"/>
    </source>
</evidence>
<feature type="region of interest" description="Disordered" evidence="7">
    <location>
        <begin position="347"/>
        <end position="367"/>
    </location>
</feature>
<dbReference type="SMART" id="SM00220">
    <property type="entry name" value="S_TKc"/>
    <property type="match status" value="1"/>
</dbReference>
<dbReference type="Gene3D" id="3.30.200.20">
    <property type="entry name" value="Phosphorylase Kinase, domain 1"/>
    <property type="match status" value="1"/>
</dbReference>
<dbReference type="SUPFAM" id="SSF56112">
    <property type="entry name" value="Protein kinase-like (PK-like)"/>
    <property type="match status" value="1"/>
</dbReference>
<evidence type="ECO:0000256" key="6">
    <source>
        <dbReference type="ARBA" id="ARBA00022840"/>
    </source>
</evidence>
<feature type="domain" description="Protein kinase" evidence="9">
    <location>
        <begin position="14"/>
        <end position="270"/>
    </location>
</feature>
<dbReference type="GO" id="GO:0004674">
    <property type="term" value="F:protein serine/threonine kinase activity"/>
    <property type="evidence" value="ECO:0007669"/>
    <property type="project" value="UniProtKB-KW"/>
</dbReference>
<evidence type="ECO:0000313" key="11">
    <source>
        <dbReference type="Proteomes" id="UP000229239"/>
    </source>
</evidence>
<dbReference type="Proteomes" id="UP000229239">
    <property type="component" value="Unassembled WGS sequence"/>
</dbReference>
<dbReference type="InterPro" id="IPR008271">
    <property type="entry name" value="Ser/Thr_kinase_AS"/>
</dbReference>
<keyword evidence="5 10" id="KW-0418">Kinase</keyword>
<evidence type="ECO:0000256" key="5">
    <source>
        <dbReference type="ARBA" id="ARBA00022777"/>
    </source>
</evidence>
<dbReference type="InterPro" id="IPR000719">
    <property type="entry name" value="Prot_kinase_dom"/>
</dbReference>
<dbReference type="GO" id="GO:0005524">
    <property type="term" value="F:ATP binding"/>
    <property type="evidence" value="ECO:0007669"/>
    <property type="project" value="UniProtKB-KW"/>
</dbReference>
<sequence>MMSVTIAPPQLPGYDFVQQLGSGAAATVFLYNQRMPQRPVAVKVSNTTLDSRAAASFNREANFMATLSSNPYILSVYDAGITADGRGFMVIEYASGGTYDNAMKTQSLSCEQVLDLGIKLAGALYSAHRNNIIHHDIKPSNILITAQGLPVLSDFGISSDVYDRNATGFSLPWAPPEVLEHRSNGSETADIYSLAATLYALLAGSSPYQHDYHPHTQSELADLIINHPLPRIGRPDVPANVESVLSKALDKDPDHRYYSALEFARAMQRVQSVDYGHITPVVADGVSAYPKDSMRRRHSENATSTQTHAGRNWLKPTLITVCAAAVIASICLIFVFVVFPRMDTSSTSGITHANAPGATESDRGKDVAKNDDTITDIINGQVPSPENLSGQYAADGTSVTFTWMNPDPRNGDSYAWSLIQSDTVDQNVQTSITEATSITVSPQEGSQTCIQVSLVRINRQMSTNPAIACAARP</sequence>
<keyword evidence="3" id="KW-0808">Transferase</keyword>
<evidence type="ECO:0000313" key="10">
    <source>
        <dbReference type="EMBL" id="PJM77007.1"/>
    </source>
</evidence>
<dbReference type="PANTHER" id="PTHR43289">
    <property type="entry name" value="MITOGEN-ACTIVATED PROTEIN KINASE KINASE KINASE 20-RELATED"/>
    <property type="match status" value="1"/>
</dbReference>
<proteinExistence type="predicted"/>
<keyword evidence="4" id="KW-0547">Nucleotide-binding</keyword>
<evidence type="ECO:0000259" key="9">
    <source>
        <dbReference type="PROSITE" id="PS50011"/>
    </source>
</evidence>
<keyword evidence="6" id="KW-0067">ATP-binding</keyword>
<dbReference type="PROSITE" id="PS00108">
    <property type="entry name" value="PROTEIN_KINASE_ST"/>
    <property type="match status" value="1"/>
</dbReference>
<comment type="caution">
    <text evidence="10">The sequence shown here is derived from an EMBL/GenBank/DDBJ whole genome shotgun (WGS) entry which is preliminary data.</text>
</comment>
<dbReference type="EMBL" id="PEBJ01000003">
    <property type="protein sequence ID" value="PJM77007.1"/>
    <property type="molecule type" value="Genomic_DNA"/>
</dbReference>
<dbReference type="CDD" id="cd14014">
    <property type="entry name" value="STKc_PknB_like"/>
    <property type="match status" value="1"/>
</dbReference>
<gene>
    <name evidence="10" type="ORF">CSQ86_07575</name>
</gene>
<dbReference type="PANTHER" id="PTHR43289:SF6">
    <property type="entry name" value="SERINE_THREONINE-PROTEIN KINASE NEKL-3"/>
    <property type="match status" value="1"/>
</dbReference>
<feature type="transmembrane region" description="Helical" evidence="8">
    <location>
        <begin position="318"/>
        <end position="339"/>
    </location>
</feature>
<dbReference type="Gene3D" id="1.10.510.10">
    <property type="entry name" value="Transferase(Phosphotransferase) domain 1"/>
    <property type="match status" value="1"/>
</dbReference>
<reference evidence="11" key="1">
    <citation type="submission" date="2017-10" db="EMBL/GenBank/DDBJ databases">
        <title>Draft genome sequences of strains TRE 1, TRE 9, TRE H and TRI 7, isolated from tamarins, belonging to four potential novel Bifidobacterium species.</title>
        <authorList>
            <person name="Mattarelli P."/>
            <person name="Modesto M."/>
            <person name="Puglisi E."/>
            <person name="Morelli L."/>
            <person name="Bonetti A."/>
            <person name="Spezio C."/>
            <person name="Sandri C."/>
        </authorList>
    </citation>
    <scope>NUCLEOTIDE SEQUENCE [LARGE SCALE GENOMIC DNA]</scope>
    <source>
        <strain evidence="11">TREH</strain>
    </source>
</reference>
<accession>A0A2M9HJP3</accession>
<keyword evidence="2 10" id="KW-0723">Serine/threonine-protein kinase</keyword>
<dbReference type="Pfam" id="PF00069">
    <property type="entry name" value="Pkinase"/>
    <property type="match status" value="1"/>
</dbReference>
<dbReference type="InterPro" id="IPR011009">
    <property type="entry name" value="Kinase-like_dom_sf"/>
</dbReference>
<dbReference type="EC" id="2.7.11.1" evidence="1"/>
<evidence type="ECO:0000256" key="7">
    <source>
        <dbReference type="SAM" id="MobiDB-lite"/>
    </source>
</evidence>
<keyword evidence="8" id="KW-0472">Membrane</keyword>
<keyword evidence="8" id="KW-0812">Transmembrane</keyword>
<keyword evidence="11" id="KW-1185">Reference proteome</keyword>
<evidence type="ECO:0000256" key="8">
    <source>
        <dbReference type="SAM" id="Phobius"/>
    </source>
</evidence>
<name>A0A2M9HJP3_9BIFI</name>
<evidence type="ECO:0000256" key="2">
    <source>
        <dbReference type="ARBA" id="ARBA00022527"/>
    </source>
</evidence>
<evidence type="ECO:0000256" key="4">
    <source>
        <dbReference type="ARBA" id="ARBA00022741"/>
    </source>
</evidence>